<organism evidence="2 3">
    <name type="scientific">Effusibacillus lacus</name>
    <dbReference type="NCBI Taxonomy" id="1348429"/>
    <lineage>
        <taxon>Bacteria</taxon>
        <taxon>Bacillati</taxon>
        <taxon>Bacillota</taxon>
        <taxon>Bacilli</taxon>
        <taxon>Bacillales</taxon>
        <taxon>Alicyclobacillaceae</taxon>
        <taxon>Effusibacillus</taxon>
    </lineage>
</organism>
<dbReference type="AlphaFoldDB" id="A0A292YIM0"/>
<dbReference type="Gene3D" id="3.10.180.10">
    <property type="entry name" value="2,3-Dihydroxybiphenyl 1,2-Dioxygenase, domain 1"/>
    <property type="match status" value="2"/>
</dbReference>
<evidence type="ECO:0000259" key="1">
    <source>
        <dbReference type="Pfam" id="PF13468"/>
    </source>
</evidence>
<dbReference type="PANTHER" id="PTHR40265:SF1">
    <property type="entry name" value="GLYOXALASE-LIKE DOMAIN-CONTAINING PROTEIN"/>
    <property type="match status" value="1"/>
</dbReference>
<dbReference type="OrthoDB" id="9111355at2"/>
<dbReference type="InterPro" id="IPR029068">
    <property type="entry name" value="Glyas_Bleomycin-R_OHBP_Dase"/>
</dbReference>
<evidence type="ECO:0000313" key="3">
    <source>
        <dbReference type="Proteomes" id="UP000217785"/>
    </source>
</evidence>
<dbReference type="Pfam" id="PF13468">
    <property type="entry name" value="Glyoxalase_3"/>
    <property type="match status" value="1"/>
</dbReference>
<comment type="caution">
    <text evidence="2">The sequence shown here is derived from an EMBL/GenBank/DDBJ whole genome shotgun (WGS) entry which is preliminary data.</text>
</comment>
<dbReference type="SUPFAM" id="SSF54593">
    <property type="entry name" value="Glyoxalase/Bleomycin resistance protein/Dihydroxybiphenyl dioxygenase"/>
    <property type="match status" value="1"/>
</dbReference>
<dbReference type="Proteomes" id="UP000217785">
    <property type="component" value="Unassembled WGS sequence"/>
</dbReference>
<evidence type="ECO:0000313" key="2">
    <source>
        <dbReference type="EMBL" id="GAX88583.1"/>
    </source>
</evidence>
<gene>
    <name evidence="2" type="ORF">EFBL_0195</name>
</gene>
<dbReference type="RefSeq" id="WP_096180282.1">
    <property type="nucleotide sequence ID" value="NZ_BDUF01000004.1"/>
</dbReference>
<dbReference type="PANTHER" id="PTHR40265">
    <property type="entry name" value="BLL2707 PROTEIN"/>
    <property type="match status" value="1"/>
</dbReference>
<protein>
    <recommendedName>
        <fullName evidence="1">Glyoxalase-like domain-containing protein</fullName>
    </recommendedName>
</protein>
<keyword evidence="3" id="KW-1185">Reference proteome</keyword>
<proteinExistence type="predicted"/>
<dbReference type="EMBL" id="BDUF01000004">
    <property type="protein sequence ID" value="GAX88583.1"/>
    <property type="molecule type" value="Genomic_DNA"/>
</dbReference>
<reference evidence="3" key="1">
    <citation type="submission" date="2017-07" db="EMBL/GenBank/DDBJ databases">
        <title>Draft genome sequence of Effusibacillus lacus strain skLN1.</title>
        <authorList>
            <person name="Watanabe M."/>
            <person name="Kojima H."/>
            <person name="Fukui M."/>
        </authorList>
    </citation>
    <scope>NUCLEOTIDE SEQUENCE [LARGE SCALE GENOMIC DNA]</scope>
    <source>
        <strain evidence="3">skLN1</strain>
    </source>
</reference>
<sequence length="269" mass="30740">MNLKFDHLVHFINCHPLEAVRTMQGYGFHAVEGGRHESWGTYNSLCYFGLSYIEFLGIENRTFAEKASVDYKLIGQLLKDLPNREGFGQIALRTDNINQAAFSLQELGLTVSGPFKGNRKRQDDTVIEWQLLFLDTDFAGPELPFLIQWNQSDQERESDLITRKMIAAHPVGDLRMSHIAYAVHDLDQTVSHWKKWFGLESGNTYFDQNLNAMCHALHLQGCDLLFCSSLGTGIVSKMLQTKGEKPFLVAFDNNQDKQTYKVLGSFYRF</sequence>
<dbReference type="InterPro" id="IPR025870">
    <property type="entry name" value="Glyoxalase-like_dom"/>
</dbReference>
<accession>A0A292YIM0</accession>
<feature type="domain" description="Glyoxalase-like" evidence="1">
    <location>
        <begin position="5"/>
        <end position="197"/>
    </location>
</feature>
<name>A0A292YIM0_9BACL</name>